<reference evidence="2" key="1">
    <citation type="submission" date="2020-10" db="EMBL/GenBank/DDBJ databases">
        <title>Connecting structure to function with the recovery of over 1000 high-quality activated sludge metagenome-assembled genomes encoding full-length rRNA genes using long-read sequencing.</title>
        <authorList>
            <person name="Singleton C.M."/>
            <person name="Petriglieri F."/>
            <person name="Kristensen J.M."/>
            <person name="Kirkegaard R.H."/>
            <person name="Michaelsen T.Y."/>
            <person name="Andersen M.H."/>
            <person name="Karst S.M."/>
            <person name="Dueholm M.S."/>
            <person name="Nielsen P.H."/>
            <person name="Albertsen M."/>
        </authorList>
    </citation>
    <scope>NUCLEOTIDE SEQUENCE</scope>
    <source>
        <strain evidence="2">Bjer_18-Q3-R1-45_BAT3C.347</strain>
    </source>
</reference>
<dbReference type="EMBL" id="JADJEV010000003">
    <property type="protein sequence ID" value="MBK6972933.1"/>
    <property type="molecule type" value="Genomic_DNA"/>
</dbReference>
<evidence type="ECO:0000256" key="1">
    <source>
        <dbReference type="SAM" id="SignalP"/>
    </source>
</evidence>
<dbReference type="SUPFAM" id="SSF48452">
    <property type="entry name" value="TPR-like"/>
    <property type="match status" value="1"/>
</dbReference>
<protein>
    <submittedName>
        <fullName evidence="2">Tetratricopeptide repeat protein</fullName>
    </submittedName>
</protein>
<evidence type="ECO:0000313" key="3">
    <source>
        <dbReference type="Proteomes" id="UP000807785"/>
    </source>
</evidence>
<dbReference type="Pfam" id="PF14559">
    <property type="entry name" value="TPR_19"/>
    <property type="match status" value="1"/>
</dbReference>
<gene>
    <name evidence="2" type="ORF">IPH26_08215</name>
</gene>
<dbReference type="AlphaFoldDB" id="A0A9D7E395"/>
<dbReference type="Gene3D" id="1.25.40.10">
    <property type="entry name" value="Tetratricopeptide repeat domain"/>
    <property type="match status" value="2"/>
</dbReference>
<keyword evidence="1" id="KW-0732">Signal</keyword>
<dbReference type="Proteomes" id="UP000807785">
    <property type="component" value="Unassembled WGS sequence"/>
</dbReference>
<proteinExistence type="predicted"/>
<name>A0A9D7E395_9PROT</name>
<feature type="signal peptide" evidence="1">
    <location>
        <begin position="1"/>
        <end position="33"/>
    </location>
</feature>
<evidence type="ECO:0000313" key="2">
    <source>
        <dbReference type="EMBL" id="MBK6972933.1"/>
    </source>
</evidence>
<dbReference type="InterPro" id="IPR011990">
    <property type="entry name" value="TPR-like_helical_dom_sf"/>
</dbReference>
<feature type="chain" id="PRO_5038801812" evidence="1">
    <location>
        <begin position="34"/>
        <end position="369"/>
    </location>
</feature>
<comment type="caution">
    <text evidence="2">The sequence shown here is derived from an EMBL/GenBank/DDBJ whole genome shotgun (WGS) entry which is preliminary data.</text>
</comment>
<accession>A0A9D7E395</accession>
<sequence length="369" mass="40134">MRSILNDACPLASRLLLAALLCLALEWATAAPAAVIEAATRALQAARGSSDPQLYERAERQLAALLVNAPEDPHVIALNGWLSMSRHAFASALEQAGRALAADPAQPIALAIRVDALTELGRYDQAVSAAQTLADRAALLTAYPRIAQLRFLHGDSAGAIELARSALALAPEGHAEHRWLSGDLARLLVEAGETQAAVELFQALPPRTAQEHGWLARALLASGRREAAAEQWREAHALQPMPEYGLALWKLARERHDDREAARFSRLLRGQARLDAAQGGLANRDFIEFHALDGRLEQAYALALAELHCRPDIFSEAQLSWILEKMGRTEEAATFAERARRLGTRSHELAQWLNNGPGMRTPAQTASQP</sequence>
<organism evidence="2 3">
    <name type="scientific">Candidatus Methylophosphatis roskildensis</name>
    <dbReference type="NCBI Taxonomy" id="2899263"/>
    <lineage>
        <taxon>Bacteria</taxon>
        <taxon>Pseudomonadati</taxon>
        <taxon>Pseudomonadota</taxon>
        <taxon>Betaproteobacteria</taxon>
        <taxon>Nitrosomonadales</taxon>
        <taxon>Sterolibacteriaceae</taxon>
        <taxon>Candidatus Methylophosphatis</taxon>
    </lineage>
</organism>